<evidence type="ECO:0000313" key="2">
    <source>
        <dbReference type="EMBL" id="AEG92998.1"/>
    </source>
</evidence>
<gene>
    <name evidence="2" type="ordered locus">Rta_19070</name>
</gene>
<accession>F5XX54</accession>
<sequence length="231" mass="25517">MIAKLFAAALLVLPAAAGYALWTGSWQLPDRWNPWAPLRIEEEPHWLTRHKLGRLGREPALCLQVLGTAQMRWAPVPDRVTGERCGLANAVRIERTQMHVGPAFVLSCPAAVSLALWERHVLQPAAALLPARVVRLEHFGSYACRNVNHATAGRRSQHATADALDVAGFVLADGRRISVLRDWSAEGAEAAFLREAHAGACRFFDAVLGPDYNAAHRDHLHLDRGPWRACR</sequence>
<dbReference type="InterPro" id="IPR009683">
    <property type="entry name" value="Extensin-like_C"/>
</dbReference>
<dbReference type="STRING" id="365046.Rta_19070"/>
<dbReference type="AlphaFoldDB" id="F5XX54"/>
<dbReference type="PATRIC" id="fig|365046.3.peg.1944"/>
<dbReference type="RefSeq" id="WP_013901230.1">
    <property type="nucleotide sequence ID" value="NC_015677.1"/>
</dbReference>
<dbReference type="EMBL" id="CP000245">
    <property type="protein sequence ID" value="AEG92998.1"/>
    <property type="molecule type" value="Genomic_DNA"/>
</dbReference>
<dbReference type="OrthoDB" id="9809788at2"/>
<name>F5XX54_RAMTT</name>
<evidence type="ECO:0000259" key="1">
    <source>
        <dbReference type="Pfam" id="PF06904"/>
    </source>
</evidence>
<feature type="domain" description="Extensin-like C-terminal" evidence="1">
    <location>
        <begin position="61"/>
        <end position="231"/>
    </location>
</feature>
<evidence type="ECO:0000313" key="3">
    <source>
        <dbReference type="Proteomes" id="UP000008385"/>
    </source>
</evidence>
<dbReference type="HOGENOM" id="CLU_043272_2_0_4"/>
<protein>
    <recommendedName>
        <fullName evidence="1">Extensin-like C-terminal domain-containing protein</fullName>
    </recommendedName>
</protein>
<reference evidence="3" key="1">
    <citation type="submission" date="2006-01" db="EMBL/GenBank/DDBJ databases">
        <title>Genome of the cyst-dividing bacterium Ramlibacter tataouinensis.</title>
        <authorList>
            <person name="Barakat M."/>
            <person name="Ortet P."/>
            <person name="De Luca G."/>
            <person name="Jourlin-Castelli C."/>
            <person name="Ansaldi M."/>
            <person name="Py B."/>
            <person name="Fichant G."/>
            <person name="Coutinho P."/>
            <person name="Voulhoux R."/>
            <person name="Bastien O."/>
            <person name="Roy S."/>
            <person name="Marechal E."/>
            <person name="Henrissat B."/>
            <person name="Quentin Y."/>
            <person name="Noirot P."/>
            <person name="Filloux A."/>
            <person name="Mejean V."/>
            <person name="DuBow M."/>
            <person name="Barras F."/>
            <person name="Heulin T."/>
        </authorList>
    </citation>
    <scope>NUCLEOTIDE SEQUENCE [LARGE SCALE GENOMIC DNA]</scope>
    <source>
        <strain evidence="3">ATCC BAA-407 / DSM 14655 / LMG 21543 / TTB310</strain>
    </source>
</reference>
<dbReference type="Proteomes" id="UP000008385">
    <property type="component" value="Chromosome"/>
</dbReference>
<reference evidence="2 3" key="2">
    <citation type="journal article" date="2011" name="PLoS ONE">
        <title>The Cyst-Dividing Bacterium Ramlibacter tataouinensis TTB310 Genome Reveals a Well-Stocked Toolbox for Adaptation to a Desert Environment.</title>
        <authorList>
            <person name="De Luca G."/>
            <person name="Barakat M."/>
            <person name="Ortet P."/>
            <person name="Fochesato S."/>
            <person name="Jourlin-Castelli C."/>
            <person name="Ansaldi M."/>
            <person name="Py B."/>
            <person name="Fichant G."/>
            <person name="Coutinho P.M."/>
            <person name="Voulhoux R."/>
            <person name="Bastien O."/>
            <person name="Marechal E."/>
            <person name="Henrissat B."/>
            <person name="Quentin Y."/>
            <person name="Noirot P."/>
            <person name="Filloux A."/>
            <person name="Mejean V."/>
            <person name="Dubow M.S."/>
            <person name="Barras F."/>
            <person name="Barbe V."/>
            <person name="Weissenbach J."/>
            <person name="Mihalcescu I."/>
            <person name="Vermeglio A."/>
            <person name="Achouak W."/>
            <person name="Heulin T."/>
        </authorList>
    </citation>
    <scope>NUCLEOTIDE SEQUENCE [LARGE SCALE GENOMIC DNA]</scope>
    <source>
        <strain evidence="3">ATCC BAA-407 / DSM 14655 / LMG 21543 / TTB310</strain>
    </source>
</reference>
<organism evidence="2 3">
    <name type="scientific">Ramlibacter tataouinensis (strain ATCC BAA-407 / DSM 14655 / LMG 21543 / TTB310)</name>
    <dbReference type="NCBI Taxonomy" id="365046"/>
    <lineage>
        <taxon>Bacteria</taxon>
        <taxon>Pseudomonadati</taxon>
        <taxon>Pseudomonadota</taxon>
        <taxon>Betaproteobacteria</taxon>
        <taxon>Burkholderiales</taxon>
        <taxon>Comamonadaceae</taxon>
        <taxon>Ramlibacter</taxon>
    </lineage>
</organism>
<proteinExistence type="predicted"/>
<dbReference type="eggNOG" id="COG3921">
    <property type="taxonomic scope" value="Bacteria"/>
</dbReference>
<dbReference type="Pfam" id="PF06904">
    <property type="entry name" value="Extensin-like_C"/>
    <property type="match status" value="1"/>
</dbReference>
<keyword evidence="3" id="KW-1185">Reference proteome</keyword>
<dbReference type="KEGG" id="rta:Rta_19070"/>